<dbReference type="AlphaFoldDB" id="A0A9E3H969"/>
<name>A0A9E3H969_9NOST</name>
<proteinExistence type="predicted"/>
<evidence type="ECO:0000313" key="3">
    <source>
        <dbReference type="Proteomes" id="UP000813215"/>
    </source>
</evidence>
<evidence type="ECO:0000313" key="2">
    <source>
        <dbReference type="EMBL" id="MBW4433255.1"/>
    </source>
</evidence>
<comment type="caution">
    <text evidence="2">The sequence shown here is derived from an EMBL/GenBank/DDBJ whole genome shotgun (WGS) entry which is preliminary data.</text>
</comment>
<gene>
    <name evidence="2" type="ORF">KME28_16410</name>
</gene>
<sequence>MGIGDSPEETLRVDAQAASHRVRELGRDLLNNSPHTPHIPHTRLSPIPDP</sequence>
<reference evidence="2" key="2">
    <citation type="journal article" date="2022" name="Microbiol. Resour. Announc.">
        <title>Metagenome Sequencing to Explore Phylogenomics of Terrestrial Cyanobacteria.</title>
        <authorList>
            <person name="Ward R.D."/>
            <person name="Stajich J.E."/>
            <person name="Johansen J.R."/>
            <person name="Huntemann M."/>
            <person name="Clum A."/>
            <person name="Foster B."/>
            <person name="Foster B."/>
            <person name="Roux S."/>
            <person name="Palaniappan K."/>
            <person name="Varghese N."/>
            <person name="Mukherjee S."/>
            <person name="Reddy T.B.K."/>
            <person name="Daum C."/>
            <person name="Copeland A."/>
            <person name="Chen I.A."/>
            <person name="Ivanova N.N."/>
            <person name="Kyrpides N.C."/>
            <person name="Shapiro N."/>
            <person name="Eloe-Fadrosh E.A."/>
            <person name="Pietrasiak N."/>
        </authorList>
    </citation>
    <scope>NUCLEOTIDE SEQUENCE</scope>
    <source>
        <strain evidence="2">HA4357-MV3</strain>
    </source>
</reference>
<feature type="region of interest" description="Disordered" evidence="1">
    <location>
        <begin position="1"/>
        <end position="20"/>
    </location>
</feature>
<protein>
    <submittedName>
        <fullName evidence="2">Uncharacterized protein</fullName>
    </submittedName>
</protein>
<organism evidence="2 3">
    <name type="scientific">Pelatocladus maniniholoensis HA4357-MV3</name>
    <dbReference type="NCBI Taxonomy" id="1117104"/>
    <lineage>
        <taxon>Bacteria</taxon>
        <taxon>Bacillati</taxon>
        <taxon>Cyanobacteriota</taxon>
        <taxon>Cyanophyceae</taxon>
        <taxon>Nostocales</taxon>
        <taxon>Nostocaceae</taxon>
        <taxon>Pelatocladus</taxon>
    </lineage>
</organism>
<dbReference type="EMBL" id="JAHHHW010000101">
    <property type="protein sequence ID" value="MBW4433255.1"/>
    <property type="molecule type" value="Genomic_DNA"/>
</dbReference>
<reference evidence="2" key="1">
    <citation type="submission" date="2021-05" db="EMBL/GenBank/DDBJ databases">
        <authorList>
            <person name="Pietrasiak N."/>
            <person name="Ward R."/>
            <person name="Stajich J.E."/>
            <person name="Kurbessoian T."/>
        </authorList>
    </citation>
    <scope>NUCLEOTIDE SEQUENCE</scope>
    <source>
        <strain evidence="2">HA4357-MV3</strain>
    </source>
</reference>
<feature type="region of interest" description="Disordered" evidence="1">
    <location>
        <begin position="26"/>
        <end position="50"/>
    </location>
</feature>
<accession>A0A9E3H969</accession>
<evidence type="ECO:0000256" key="1">
    <source>
        <dbReference type="SAM" id="MobiDB-lite"/>
    </source>
</evidence>
<dbReference type="Proteomes" id="UP000813215">
    <property type="component" value="Unassembled WGS sequence"/>
</dbReference>